<dbReference type="SUPFAM" id="SSF54631">
    <property type="entry name" value="CBS-domain pair"/>
    <property type="match status" value="1"/>
</dbReference>
<reference evidence="6 7" key="1">
    <citation type="journal article" date="2016" name="Front. Microbiol.">
        <title>Comparative Genomics Analysis of Streptomyces Species Reveals Their Adaptation to the Marine Environment and Their Diversity at the Genomic Level.</title>
        <authorList>
            <person name="Tian X."/>
            <person name="Zhang Z."/>
            <person name="Yang T."/>
            <person name="Chen M."/>
            <person name="Li J."/>
            <person name="Chen F."/>
            <person name="Yang J."/>
            <person name="Li W."/>
            <person name="Zhang B."/>
            <person name="Zhang Z."/>
            <person name="Wu J."/>
            <person name="Zhang C."/>
            <person name="Long L."/>
            <person name="Xiao J."/>
        </authorList>
    </citation>
    <scope>NUCLEOTIDE SEQUENCE [LARGE SCALE GENOMIC DNA]</scope>
    <source>
        <strain evidence="6 7">SCSIO 10429</strain>
    </source>
</reference>
<evidence type="ECO:0000259" key="4">
    <source>
        <dbReference type="PROSITE" id="PS50914"/>
    </source>
</evidence>
<keyword evidence="7" id="KW-1185">Reference proteome</keyword>
<dbReference type="Pfam" id="PF00571">
    <property type="entry name" value="CBS"/>
    <property type="match status" value="2"/>
</dbReference>
<evidence type="ECO:0000313" key="7">
    <source>
        <dbReference type="Proteomes" id="UP000176005"/>
    </source>
</evidence>
<dbReference type="InterPro" id="IPR017080">
    <property type="entry name" value="UCP036990_CBS_BON"/>
</dbReference>
<sequence>MEHRTVNDLMTRAVVRVRDDATFKKIARVMADNDVTALPVVDEDEHPVGVVSEADLVGKQAGQPDPAGLLPAHEPRAGSRTPGEAATADELMTSPAVVARPEWNVVEAARVMADGHVKRLPVVNEAGRLVGILSRADLLRVFLRRDSAIQEEITRDVLERTLGLAARQLNVQVRDGCVTLRGEVEQPHLVPVVERLVQSVDGVVKVRSHLDTTPRAA</sequence>
<organism evidence="6 7">
    <name type="scientific">Streptomyces nanshensis</name>
    <dbReference type="NCBI Taxonomy" id="518642"/>
    <lineage>
        <taxon>Bacteria</taxon>
        <taxon>Bacillati</taxon>
        <taxon>Actinomycetota</taxon>
        <taxon>Actinomycetes</taxon>
        <taxon>Kitasatosporales</taxon>
        <taxon>Streptomycetaceae</taxon>
        <taxon>Streptomyces</taxon>
    </lineage>
</organism>
<dbReference type="PIRSF" id="PIRSF036990">
    <property type="entry name" value="UCP036990_CBS_BON"/>
    <property type="match status" value="1"/>
</dbReference>
<feature type="region of interest" description="Disordered" evidence="3">
    <location>
        <begin position="60"/>
        <end position="87"/>
    </location>
</feature>
<dbReference type="InterPro" id="IPR046342">
    <property type="entry name" value="CBS_dom_sf"/>
</dbReference>
<dbReference type="InterPro" id="IPR051257">
    <property type="entry name" value="Diverse_CBS-Domain"/>
</dbReference>
<keyword evidence="1 2" id="KW-0129">CBS domain</keyword>
<dbReference type="Gene3D" id="3.30.1340.30">
    <property type="match status" value="1"/>
</dbReference>
<dbReference type="InterPro" id="IPR007055">
    <property type="entry name" value="BON_dom"/>
</dbReference>
<dbReference type="SMART" id="SM00116">
    <property type="entry name" value="CBS"/>
    <property type="match status" value="2"/>
</dbReference>
<feature type="domain" description="CBS" evidence="5">
    <location>
        <begin position="92"/>
        <end position="149"/>
    </location>
</feature>
<dbReference type="Proteomes" id="UP000176005">
    <property type="component" value="Unassembled WGS sequence"/>
</dbReference>
<dbReference type="PROSITE" id="PS50914">
    <property type="entry name" value="BON"/>
    <property type="match status" value="1"/>
</dbReference>
<feature type="domain" description="CBS" evidence="5">
    <location>
        <begin position="10"/>
        <end position="67"/>
    </location>
</feature>
<dbReference type="CDD" id="cd04586">
    <property type="entry name" value="CBS_pair_BON_assoc"/>
    <property type="match status" value="1"/>
</dbReference>
<dbReference type="AlphaFoldDB" id="A0A1E7L9V1"/>
<comment type="caution">
    <text evidence="6">The sequence shown here is derived from an EMBL/GenBank/DDBJ whole genome shotgun (WGS) entry which is preliminary data.</text>
</comment>
<dbReference type="RefSeq" id="WP_070015568.1">
    <property type="nucleotide sequence ID" value="NZ_LJGW01000110.1"/>
</dbReference>
<gene>
    <name evidence="6" type="ORF">AN218_06005</name>
</gene>
<dbReference type="PANTHER" id="PTHR43080:SF29">
    <property type="entry name" value="OS02G0818000 PROTEIN"/>
    <property type="match status" value="1"/>
</dbReference>
<dbReference type="InterPro" id="IPR000644">
    <property type="entry name" value="CBS_dom"/>
</dbReference>
<dbReference type="PANTHER" id="PTHR43080">
    <property type="entry name" value="CBS DOMAIN-CONTAINING PROTEIN CBSX3, MITOCHONDRIAL"/>
    <property type="match status" value="1"/>
</dbReference>
<dbReference type="EMBL" id="LJGW01000110">
    <property type="protein sequence ID" value="OEV12934.1"/>
    <property type="molecule type" value="Genomic_DNA"/>
</dbReference>
<dbReference type="PATRIC" id="fig|518642.10.peg.7356"/>
<evidence type="ECO:0000313" key="6">
    <source>
        <dbReference type="EMBL" id="OEV12934.1"/>
    </source>
</evidence>
<protein>
    <submittedName>
        <fullName evidence="6">Inosine-5'-monophosphate dehydrogenase</fullName>
    </submittedName>
</protein>
<evidence type="ECO:0000256" key="2">
    <source>
        <dbReference type="PROSITE-ProRule" id="PRU00703"/>
    </source>
</evidence>
<name>A0A1E7L9V1_9ACTN</name>
<accession>A0A1E7L9V1</accession>
<feature type="domain" description="BON" evidence="4">
    <location>
        <begin position="146"/>
        <end position="214"/>
    </location>
</feature>
<dbReference type="Gene3D" id="3.10.580.10">
    <property type="entry name" value="CBS-domain"/>
    <property type="match status" value="1"/>
</dbReference>
<evidence type="ECO:0000256" key="1">
    <source>
        <dbReference type="ARBA" id="ARBA00023122"/>
    </source>
</evidence>
<proteinExistence type="predicted"/>
<dbReference type="Pfam" id="PF04972">
    <property type="entry name" value="BON"/>
    <property type="match status" value="1"/>
</dbReference>
<dbReference type="PROSITE" id="PS51371">
    <property type="entry name" value="CBS"/>
    <property type="match status" value="2"/>
</dbReference>
<evidence type="ECO:0000256" key="3">
    <source>
        <dbReference type="SAM" id="MobiDB-lite"/>
    </source>
</evidence>
<evidence type="ECO:0000259" key="5">
    <source>
        <dbReference type="PROSITE" id="PS51371"/>
    </source>
</evidence>